<dbReference type="CDD" id="cd00009">
    <property type="entry name" value="AAA"/>
    <property type="match status" value="1"/>
</dbReference>
<reference evidence="3" key="1">
    <citation type="submission" date="2014-03" db="EMBL/GenBank/DDBJ databases">
        <authorList>
            <person name="Urmite Genomes U."/>
        </authorList>
    </citation>
    <scope>NUCLEOTIDE SEQUENCE [LARGE SCALE GENOMIC DNA]</scope>
    <source>
        <strain evidence="3">HD-03</strain>
    </source>
</reference>
<dbReference type="InterPro" id="IPR002611">
    <property type="entry name" value="IstB_ATP-bd"/>
</dbReference>
<dbReference type="InterPro" id="IPR003593">
    <property type="entry name" value="AAA+_ATPase"/>
</dbReference>
<evidence type="ECO:0000313" key="2">
    <source>
        <dbReference type="EMBL" id="CDQ22612.1"/>
    </source>
</evidence>
<proteinExistence type="predicted"/>
<dbReference type="GO" id="GO:0006260">
    <property type="term" value="P:DNA replication"/>
    <property type="evidence" value="ECO:0007669"/>
    <property type="project" value="TreeGrafter"/>
</dbReference>
<organism evidence="2 3">
    <name type="scientific">Halobacillus karajensis</name>
    <dbReference type="NCBI Taxonomy" id="195088"/>
    <lineage>
        <taxon>Bacteria</taxon>
        <taxon>Bacillati</taxon>
        <taxon>Bacillota</taxon>
        <taxon>Bacilli</taxon>
        <taxon>Bacillales</taxon>
        <taxon>Bacillaceae</taxon>
        <taxon>Halobacillus</taxon>
    </lineage>
</organism>
<protein>
    <submittedName>
        <fullName evidence="2">DNA replication protein DnaC</fullName>
    </submittedName>
</protein>
<accession>A0A059NYP2</accession>
<dbReference type="Gene3D" id="3.40.50.300">
    <property type="entry name" value="P-loop containing nucleotide triphosphate hydrolases"/>
    <property type="match status" value="1"/>
</dbReference>
<dbReference type="Pfam" id="PF01695">
    <property type="entry name" value="IstB_IS21"/>
    <property type="match status" value="1"/>
</dbReference>
<dbReference type="PANTHER" id="PTHR30050:SF4">
    <property type="entry name" value="ATP-BINDING PROTEIN RV3427C IN INSERTION SEQUENCE-RELATED"/>
    <property type="match status" value="1"/>
</dbReference>
<dbReference type="EMBL" id="CCDI010000001">
    <property type="protein sequence ID" value="CDQ22612.1"/>
    <property type="molecule type" value="Genomic_DNA"/>
</dbReference>
<dbReference type="AlphaFoldDB" id="A0A059NYP2"/>
<dbReference type="InterPro" id="IPR027417">
    <property type="entry name" value="P-loop_NTPase"/>
</dbReference>
<keyword evidence="3" id="KW-1185">Reference proteome</keyword>
<dbReference type="PANTHER" id="PTHR30050">
    <property type="entry name" value="CHROMOSOMAL REPLICATION INITIATOR PROTEIN DNAA"/>
    <property type="match status" value="1"/>
</dbReference>
<comment type="caution">
    <text evidence="2">The sequence shown here is derived from an EMBL/GenBank/DDBJ whole genome shotgun (WGS) entry which is preliminary data.</text>
</comment>
<feature type="domain" description="AAA+ ATPase" evidence="1">
    <location>
        <begin position="113"/>
        <end position="257"/>
    </location>
</feature>
<name>A0A059NYP2_9BACI</name>
<sequence>MSLKNSMDEIRKRMGIEVVGEATCGECGKTFEITRRHDVVSDHCPHCLIKEEDDRLKQSLQDQQHNRHVRKYERYCSIPDDIIGKTFDDYTPHTSSQKQARAISERFVTGDMQEHSLVFQGSTGIGKSHLSYCIKQAFNEQGKTVIFIDTPEMMNRIKQSFGNYGDNYQEQLLKAMKNTDLLILDDIGAEYVKPDANGYESWAADIIFQIVNSRLGKQSIYTTNYTSKDLAKKYGMLSKRIISRMMSKAKVIKVDGEDQRLKGFE</sequence>
<dbReference type="GO" id="GO:0005524">
    <property type="term" value="F:ATP binding"/>
    <property type="evidence" value="ECO:0007669"/>
    <property type="project" value="InterPro"/>
</dbReference>
<dbReference type="SUPFAM" id="SSF52540">
    <property type="entry name" value="P-loop containing nucleoside triphosphate hydrolases"/>
    <property type="match status" value="1"/>
</dbReference>
<gene>
    <name evidence="2" type="primary">dnaC_1</name>
    <name evidence="2" type="ORF">BN983_00825</name>
</gene>
<reference evidence="2 3" key="2">
    <citation type="submission" date="2014-05" db="EMBL/GenBank/DDBJ databases">
        <title>Draft genome sequence of Halobacillus karajensis HK-03.</title>
        <authorList>
            <person name="Khelaifia S."/>
            <person name="Croce O."/>
            <person name="Lagier J.C."/>
            <person name="Raoult D."/>
        </authorList>
    </citation>
    <scope>NUCLEOTIDE SEQUENCE [LARGE SCALE GENOMIC DNA]</scope>
    <source>
        <strain evidence="2 3">HD-03</strain>
    </source>
</reference>
<dbReference type="SMART" id="SM00382">
    <property type="entry name" value="AAA"/>
    <property type="match status" value="1"/>
</dbReference>
<dbReference type="Proteomes" id="UP000028868">
    <property type="component" value="Unassembled WGS sequence"/>
</dbReference>
<evidence type="ECO:0000259" key="1">
    <source>
        <dbReference type="SMART" id="SM00382"/>
    </source>
</evidence>
<dbReference type="RefSeq" id="WP_035505982.1">
    <property type="nucleotide sequence ID" value="NZ_CCDI010000001.1"/>
</dbReference>
<evidence type="ECO:0000313" key="3">
    <source>
        <dbReference type="Proteomes" id="UP000028868"/>
    </source>
</evidence>